<name>A0A7S8E9J0_9CHLR</name>
<feature type="transmembrane region" description="Helical" evidence="1">
    <location>
        <begin position="7"/>
        <end position="26"/>
    </location>
</feature>
<keyword evidence="1" id="KW-0472">Membrane</keyword>
<keyword evidence="3" id="KW-1185">Reference proteome</keyword>
<dbReference type="EMBL" id="CP062983">
    <property type="protein sequence ID" value="QPC82884.1"/>
    <property type="molecule type" value="Genomic_DNA"/>
</dbReference>
<dbReference type="PROSITE" id="PS51257">
    <property type="entry name" value="PROKAR_LIPOPROTEIN"/>
    <property type="match status" value="1"/>
</dbReference>
<evidence type="ECO:0000313" key="2">
    <source>
        <dbReference type="EMBL" id="QPC82884.1"/>
    </source>
</evidence>
<gene>
    <name evidence="2" type="ORF">G4Y79_00500</name>
</gene>
<keyword evidence="1" id="KW-0812">Transmembrane</keyword>
<dbReference type="Proteomes" id="UP000594468">
    <property type="component" value="Chromosome"/>
</dbReference>
<evidence type="ECO:0000313" key="3">
    <source>
        <dbReference type="Proteomes" id="UP000594468"/>
    </source>
</evidence>
<dbReference type="KEGG" id="pmet:G4Y79_00500"/>
<evidence type="ECO:0008006" key="4">
    <source>
        <dbReference type="Google" id="ProtNLM"/>
    </source>
</evidence>
<dbReference type="RefSeq" id="WP_195170953.1">
    <property type="nucleotide sequence ID" value="NZ_CP062983.1"/>
</dbReference>
<keyword evidence="1" id="KW-1133">Transmembrane helix</keyword>
<sequence>MLARMKFLFPLLLMMVIGSGCSWLWLGIDQPMEEPVPQEAVMVAGTVVRTIDDCAFDSICAYVVDTGAGEINVIWSEGRTIEPCQGFVEANIVAGDAIEAYGASSTRLDGESISICGDASYYVSLAAQDTPQQEPTGAADVQNITGTVVEQISDCAFDGICAYVVETDAGQVNVIWSEGMTLQGCLGTIDAGIEIGDSIEATGATSMALEGASISVCGDASYYIHKA</sequence>
<dbReference type="AlphaFoldDB" id="A0A7S8E9J0"/>
<protein>
    <recommendedName>
        <fullName evidence="4">Lipoprotein</fullName>
    </recommendedName>
</protein>
<accession>A0A7S8E9J0</accession>
<evidence type="ECO:0000256" key="1">
    <source>
        <dbReference type="SAM" id="Phobius"/>
    </source>
</evidence>
<reference evidence="2 3" key="1">
    <citation type="submission" date="2020-02" db="EMBL/GenBank/DDBJ databases">
        <authorList>
            <person name="Zheng R.K."/>
            <person name="Sun C.M."/>
        </authorList>
    </citation>
    <scope>NUCLEOTIDE SEQUENCE [LARGE SCALE GENOMIC DNA]</scope>
    <source>
        <strain evidence="3">rifampicinis</strain>
    </source>
</reference>
<organism evidence="2 3">
    <name type="scientific">Phototrophicus methaneseepsis</name>
    <dbReference type="NCBI Taxonomy" id="2710758"/>
    <lineage>
        <taxon>Bacteria</taxon>
        <taxon>Bacillati</taxon>
        <taxon>Chloroflexota</taxon>
        <taxon>Candidatus Thermofontia</taxon>
        <taxon>Phototrophicales</taxon>
        <taxon>Phototrophicaceae</taxon>
        <taxon>Phototrophicus</taxon>
    </lineage>
</organism>
<proteinExistence type="predicted"/>